<evidence type="ECO:0000256" key="1">
    <source>
        <dbReference type="ARBA" id="ARBA00010641"/>
    </source>
</evidence>
<dbReference type="GO" id="GO:0006352">
    <property type="term" value="P:DNA-templated transcription initiation"/>
    <property type="evidence" value="ECO:0007669"/>
    <property type="project" value="InterPro"/>
</dbReference>
<dbReference type="SUPFAM" id="SSF88659">
    <property type="entry name" value="Sigma3 and sigma4 domains of RNA polymerase sigma factors"/>
    <property type="match status" value="1"/>
</dbReference>
<dbReference type="InterPro" id="IPR013249">
    <property type="entry name" value="RNA_pol_sigma70_r4_t2"/>
</dbReference>
<proteinExistence type="inferred from homology"/>
<dbReference type="PANTHER" id="PTHR43133">
    <property type="entry name" value="RNA POLYMERASE ECF-TYPE SIGMA FACTO"/>
    <property type="match status" value="1"/>
</dbReference>
<dbReference type="Proteomes" id="UP000663929">
    <property type="component" value="Chromosome"/>
</dbReference>
<evidence type="ECO:0000259" key="6">
    <source>
        <dbReference type="Pfam" id="PF04542"/>
    </source>
</evidence>
<dbReference type="GO" id="GO:0016987">
    <property type="term" value="F:sigma factor activity"/>
    <property type="evidence" value="ECO:0007669"/>
    <property type="project" value="UniProtKB-KW"/>
</dbReference>
<gene>
    <name evidence="8" type="ORF">J3U87_14450</name>
</gene>
<dbReference type="EMBL" id="CP071793">
    <property type="protein sequence ID" value="QTD53651.1"/>
    <property type="molecule type" value="Genomic_DNA"/>
</dbReference>
<dbReference type="Gene3D" id="1.10.1740.10">
    <property type="match status" value="1"/>
</dbReference>
<dbReference type="AlphaFoldDB" id="A0A8A4TWS9"/>
<evidence type="ECO:0000256" key="3">
    <source>
        <dbReference type="ARBA" id="ARBA00023082"/>
    </source>
</evidence>
<dbReference type="InterPro" id="IPR007627">
    <property type="entry name" value="RNA_pol_sigma70_r2"/>
</dbReference>
<evidence type="ECO:0000313" key="9">
    <source>
        <dbReference type="Proteomes" id="UP000663929"/>
    </source>
</evidence>
<sequence>MADESFWIEQIKKGNTHFFRLLYQAHYKMVFRLCYRFTRDVAEAEEQLQEVFMKVLGKLDGFRGDSAFSSWLYRLTTNHMLNHQTRVRRHANTIALDESLQGHHHEEDPLMKAALARAIEQLPTGLRTVLILHDQEGLKHDDIAELLDISAGTSRSQLTRARMALRKKLEPLLRRKPSHPPSSARGCAPAARAKGGRP</sequence>
<comment type="similarity">
    <text evidence="1">Belongs to the sigma-70 factor family. ECF subfamily.</text>
</comment>
<protein>
    <submittedName>
        <fullName evidence="8">RNA polymerase sigma factor</fullName>
    </submittedName>
</protein>
<dbReference type="NCBIfam" id="TIGR02937">
    <property type="entry name" value="sigma70-ECF"/>
    <property type="match status" value="1"/>
</dbReference>
<keyword evidence="2" id="KW-0805">Transcription regulation</keyword>
<dbReference type="Gene3D" id="1.10.10.10">
    <property type="entry name" value="Winged helix-like DNA-binding domain superfamily/Winged helix DNA-binding domain"/>
    <property type="match status" value="1"/>
</dbReference>
<dbReference type="InterPro" id="IPR014284">
    <property type="entry name" value="RNA_pol_sigma-70_dom"/>
</dbReference>
<dbReference type="InterPro" id="IPR013325">
    <property type="entry name" value="RNA_pol_sigma_r2"/>
</dbReference>
<evidence type="ECO:0000259" key="7">
    <source>
        <dbReference type="Pfam" id="PF08281"/>
    </source>
</evidence>
<dbReference type="KEGG" id="scor:J3U87_14450"/>
<reference evidence="8" key="1">
    <citation type="submission" date="2021-03" db="EMBL/GenBank/DDBJ databases">
        <title>Acanthopleuribacteraceae sp. M133.</title>
        <authorList>
            <person name="Wang G."/>
        </authorList>
    </citation>
    <scope>NUCLEOTIDE SEQUENCE</scope>
    <source>
        <strain evidence="8">M133</strain>
    </source>
</reference>
<dbReference type="RefSeq" id="WP_237383753.1">
    <property type="nucleotide sequence ID" value="NZ_CP071793.1"/>
</dbReference>
<keyword evidence="4" id="KW-0804">Transcription</keyword>
<dbReference type="SUPFAM" id="SSF88946">
    <property type="entry name" value="Sigma2 domain of RNA polymerase sigma factors"/>
    <property type="match status" value="1"/>
</dbReference>
<keyword evidence="3" id="KW-0731">Sigma factor</keyword>
<evidence type="ECO:0000313" key="8">
    <source>
        <dbReference type="EMBL" id="QTD53651.1"/>
    </source>
</evidence>
<dbReference type="InterPro" id="IPR036388">
    <property type="entry name" value="WH-like_DNA-bd_sf"/>
</dbReference>
<dbReference type="InterPro" id="IPR039425">
    <property type="entry name" value="RNA_pol_sigma-70-like"/>
</dbReference>
<feature type="domain" description="RNA polymerase sigma-70 region 2" evidence="6">
    <location>
        <begin position="22"/>
        <end position="89"/>
    </location>
</feature>
<organism evidence="8 9">
    <name type="scientific">Sulfidibacter corallicola</name>
    <dbReference type="NCBI Taxonomy" id="2818388"/>
    <lineage>
        <taxon>Bacteria</taxon>
        <taxon>Pseudomonadati</taxon>
        <taxon>Acidobacteriota</taxon>
        <taxon>Holophagae</taxon>
        <taxon>Acanthopleuribacterales</taxon>
        <taxon>Acanthopleuribacteraceae</taxon>
        <taxon>Sulfidibacter</taxon>
    </lineage>
</organism>
<keyword evidence="9" id="KW-1185">Reference proteome</keyword>
<evidence type="ECO:0000256" key="4">
    <source>
        <dbReference type="ARBA" id="ARBA00023163"/>
    </source>
</evidence>
<dbReference type="Pfam" id="PF04542">
    <property type="entry name" value="Sigma70_r2"/>
    <property type="match status" value="1"/>
</dbReference>
<feature type="region of interest" description="Disordered" evidence="5">
    <location>
        <begin position="170"/>
        <end position="198"/>
    </location>
</feature>
<dbReference type="PANTHER" id="PTHR43133:SF46">
    <property type="entry name" value="RNA POLYMERASE SIGMA-70 FACTOR ECF SUBFAMILY"/>
    <property type="match status" value="1"/>
</dbReference>
<accession>A0A8A4TWS9</accession>
<dbReference type="CDD" id="cd06171">
    <property type="entry name" value="Sigma70_r4"/>
    <property type="match status" value="1"/>
</dbReference>
<evidence type="ECO:0000256" key="2">
    <source>
        <dbReference type="ARBA" id="ARBA00023015"/>
    </source>
</evidence>
<dbReference type="InterPro" id="IPR013324">
    <property type="entry name" value="RNA_pol_sigma_r3/r4-like"/>
</dbReference>
<feature type="domain" description="RNA polymerase sigma factor 70 region 4 type 2" evidence="7">
    <location>
        <begin position="114"/>
        <end position="165"/>
    </location>
</feature>
<dbReference type="GO" id="GO:0003677">
    <property type="term" value="F:DNA binding"/>
    <property type="evidence" value="ECO:0007669"/>
    <property type="project" value="InterPro"/>
</dbReference>
<evidence type="ECO:0000256" key="5">
    <source>
        <dbReference type="SAM" id="MobiDB-lite"/>
    </source>
</evidence>
<dbReference type="Pfam" id="PF08281">
    <property type="entry name" value="Sigma70_r4_2"/>
    <property type="match status" value="1"/>
</dbReference>
<name>A0A8A4TWS9_SULCO</name>